<dbReference type="InterPro" id="IPR015500">
    <property type="entry name" value="Peptidase_S8_subtilisin-rel"/>
</dbReference>
<keyword evidence="7 11" id="KW-0378">Hydrolase</keyword>
<dbReference type="InterPro" id="IPR034202">
    <property type="entry name" value="Subtilisin_Carlsberg-like"/>
</dbReference>
<dbReference type="PROSITE" id="PS00137">
    <property type="entry name" value="SUBTILASE_HIS"/>
    <property type="match status" value="1"/>
</dbReference>
<dbReference type="InterPro" id="IPR036852">
    <property type="entry name" value="Peptidase_S8/S53_dom_sf"/>
</dbReference>
<dbReference type="Proteomes" id="UP001499987">
    <property type="component" value="Unassembled WGS sequence"/>
</dbReference>
<comment type="subcellular location">
    <subcellularLocation>
        <location evidence="1">Cell membrane</location>
        <topology evidence="1">Single-pass membrane protein</topology>
    </subcellularLocation>
</comment>
<feature type="chain" id="PRO_5046106315" evidence="15">
    <location>
        <begin position="30"/>
        <end position="434"/>
    </location>
</feature>
<dbReference type="Pfam" id="PF00082">
    <property type="entry name" value="Peptidase_S8"/>
    <property type="match status" value="1"/>
</dbReference>
<dbReference type="PANTHER" id="PTHR43806:SF11">
    <property type="entry name" value="CEREVISIN-RELATED"/>
    <property type="match status" value="1"/>
</dbReference>
<dbReference type="PANTHER" id="PTHR43806">
    <property type="entry name" value="PEPTIDASE S8"/>
    <property type="match status" value="1"/>
</dbReference>
<feature type="signal peptide" evidence="15">
    <location>
        <begin position="1"/>
        <end position="29"/>
    </location>
</feature>
<feature type="active site" description="Charge relay system" evidence="11">
    <location>
        <position position="307"/>
    </location>
</feature>
<evidence type="ECO:0000313" key="18">
    <source>
        <dbReference type="Proteomes" id="UP001499987"/>
    </source>
</evidence>
<evidence type="ECO:0000256" key="14">
    <source>
        <dbReference type="SAM" id="Phobius"/>
    </source>
</evidence>
<keyword evidence="9 14" id="KW-1133">Transmembrane helix</keyword>
<feature type="transmembrane region" description="Helical" evidence="14">
    <location>
        <begin position="406"/>
        <end position="425"/>
    </location>
</feature>
<protein>
    <submittedName>
        <fullName evidence="17">Type VII secretion-associated serine protease mycosin</fullName>
    </submittedName>
</protein>
<evidence type="ECO:0000256" key="12">
    <source>
        <dbReference type="RuleBase" id="RU003355"/>
    </source>
</evidence>
<keyword evidence="10 14" id="KW-0472">Membrane</keyword>
<dbReference type="InterPro" id="IPR023828">
    <property type="entry name" value="Peptidase_S8_Ser-AS"/>
</dbReference>
<dbReference type="InterPro" id="IPR023827">
    <property type="entry name" value="Peptidase_S8_Asp-AS"/>
</dbReference>
<gene>
    <name evidence="17" type="primary">mycP_2</name>
    <name evidence="17" type="ORF">GCM10009663_64590</name>
</gene>
<reference evidence="18" key="1">
    <citation type="journal article" date="2019" name="Int. J. Syst. Evol. Microbiol.">
        <title>The Global Catalogue of Microorganisms (GCM) 10K type strain sequencing project: providing services to taxonomists for standard genome sequencing and annotation.</title>
        <authorList>
            <consortium name="The Broad Institute Genomics Platform"/>
            <consortium name="The Broad Institute Genome Sequencing Center for Infectious Disease"/>
            <person name="Wu L."/>
            <person name="Ma J."/>
        </authorList>
    </citation>
    <scope>NUCLEOTIDE SEQUENCE [LARGE SCALE GENOMIC DNA]</scope>
    <source>
        <strain evidence="18">JCM 13002</strain>
    </source>
</reference>
<feature type="active site" description="Charge relay system" evidence="11">
    <location>
        <position position="106"/>
    </location>
</feature>
<dbReference type="CDD" id="cd07477">
    <property type="entry name" value="Peptidases_S8_Subtilisin_subset"/>
    <property type="match status" value="1"/>
</dbReference>
<evidence type="ECO:0000256" key="11">
    <source>
        <dbReference type="PROSITE-ProRule" id="PRU01240"/>
    </source>
</evidence>
<evidence type="ECO:0000256" key="6">
    <source>
        <dbReference type="ARBA" id="ARBA00022723"/>
    </source>
</evidence>
<dbReference type="InterPro" id="IPR050131">
    <property type="entry name" value="Peptidase_S8_subtilisin-like"/>
</dbReference>
<evidence type="ECO:0000313" key="17">
    <source>
        <dbReference type="EMBL" id="GAA1115138.1"/>
    </source>
</evidence>
<sequence>MSLGTFRRAAAASVVLGVVGSLVAGPAYAATPTPAPSGSDSAPRWSPIGIAAAGECKFPSENVQGTPWALQRVLLNELWKNGRTGRFAKDGPGGKKGEPVKVAVIDTGVNDRNPQLADKVEDGTSLLPPKQQGEKDDGKNDTVGHGTKVAGIIAAKPITGTGFVGLAPGAAILSIKQNDDQGSGSVQSLITAINLAVAKGADVINISQDVRAEGDSNDFALKDQLKAAVEDADRKGVVVVASSGNDGREGDTFPAAFETVLAVGASDRNNERAPFSEYGQFVDIAAPGVDMLSTVPAGGQCVDNGTSFSSPYVAGVAALLKGAYPDWTPAQVRARIEQTAQRTQRGANKFIGWGVVDPVKAVQSGDEQAAEPHEDPKLAIDRAPVVAQPLGLAETQADRDRRTGTFVLGGGVLAVAALAGGSVVLRDRRRRHEG</sequence>
<dbReference type="PROSITE" id="PS00136">
    <property type="entry name" value="SUBTILASE_ASP"/>
    <property type="match status" value="1"/>
</dbReference>
<dbReference type="NCBIfam" id="TIGR03921">
    <property type="entry name" value="T7SS_mycosin"/>
    <property type="match status" value="1"/>
</dbReference>
<dbReference type="RefSeq" id="WP_344627250.1">
    <property type="nucleotide sequence ID" value="NZ_BAAALD010000094.1"/>
</dbReference>
<proteinExistence type="inferred from homology"/>
<evidence type="ECO:0000256" key="10">
    <source>
        <dbReference type="ARBA" id="ARBA00023136"/>
    </source>
</evidence>
<comment type="caution">
    <text evidence="17">The sequence shown here is derived from an EMBL/GenBank/DDBJ whole genome shotgun (WGS) entry which is preliminary data.</text>
</comment>
<keyword evidence="5 14" id="KW-0812">Transmembrane</keyword>
<keyword evidence="3" id="KW-1003">Cell membrane</keyword>
<evidence type="ECO:0000256" key="13">
    <source>
        <dbReference type="SAM" id="MobiDB-lite"/>
    </source>
</evidence>
<feature type="domain" description="Peptidase S8/S53" evidence="16">
    <location>
        <begin position="98"/>
        <end position="354"/>
    </location>
</feature>
<accession>A0ABP4ELT3</accession>
<dbReference type="InterPro" id="IPR022398">
    <property type="entry name" value="Peptidase_S8_His-AS"/>
</dbReference>
<feature type="compositionally biased region" description="Basic and acidic residues" evidence="13">
    <location>
        <begin position="132"/>
        <end position="142"/>
    </location>
</feature>
<evidence type="ECO:0000256" key="3">
    <source>
        <dbReference type="ARBA" id="ARBA00022475"/>
    </source>
</evidence>
<evidence type="ECO:0000256" key="1">
    <source>
        <dbReference type="ARBA" id="ARBA00004162"/>
    </source>
</evidence>
<dbReference type="Gene3D" id="3.40.50.200">
    <property type="entry name" value="Peptidase S8/S53 domain"/>
    <property type="match status" value="1"/>
</dbReference>
<dbReference type="PRINTS" id="PR00723">
    <property type="entry name" value="SUBTILISIN"/>
</dbReference>
<evidence type="ECO:0000256" key="5">
    <source>
        <dbReference type="ARBA" id="ARBA00022692"/>
    </source>
</evidence>
<dbReference type="GO" id="GO:0006508">
    <property type="term" value="P:proteolysis"/>
    <property type="evidence" value="ECO:0007669"/>
    <property type="project" value="UniProtKB-KW"/>
</dbReference>
<keyword evidence="6" id="KW-0479">Metal-binding</keyword>
<evidence type="ECO:0000256" key="7">
    <source>
        <dbReference type="ARBA" id="ARBA00022801"/>
    </source>
</evidence>
<keyword evidence="15" id="KW-0732">Signal</keyword>
<feature type="region of interest" description="Disordered" evidence="13">
    <location>
        <begin position="111"/>
        <end position="143"/>
    </location>
</feature>
<feature type="active site" description="Charge relay system" evidence="11">
    <location>
        <position position="145"/>
    </location>
</feature>
<keyword evidence="4 11" id="KW-0645">Protease</keyword>
<organism evidence="17 18">
    <name type="scientific">Kitasatospora arboriphila</name>
    <dbReference type="NCBI Taxonomy" id="258052"/>
    <lineage>
        <taxon>Bacteria</taxon>
        <taxon>Bacillati</taxon>
        <taxon>Actinomycetota</taxon>
        <taxon>Actinomycetes</taxon>
        <taxon>Kitasatosporales</taxon>
        <taxon>Streptomycetaceae</taxon>
        <taxon>Kitasatospora</taxon>
    </lineage>
</organism>
<evidence type="ECO:0000256" key="8">
    <source>
        <dbReference type="ARBA" id="ARBA00022825"/>
    </source>
</evidence>
<name>A0ABP4ELT3_9ACTN</name>
<evidence type="ECO:0000256" key="9">
    <source>
        <dbReference type="ARBA" id="ARBA00022989"/>
    </source>
</evidence>
<evidence type="ECO:0000259" key="16">
    <source>
        <dbReference type="Pfam" id="PF00082"/>
    </source>
</evidence>
<dbReference type="PROSITE" id="PS51892">
    <property type="entry name" value="SUBTILASE"/>
    <property type="match status" value="1"/>
</dbReference>
<dbReference type="EMBL" id="BAAALD010000094">
    <property type="protein sequence ID" value="GAA1115138.1"/>
    <property type="molecule type" value="Genomic_DNA"/>
</dbReference>
<keyword evidence="18" id="KW-1185">Reference proteome</keyword>
<comment type="similarity">
    <text evidence="2 11 12">Belongs to the peptidase S8 family.</text>
</comment>
<dbReference type="SUPFAM" id="SSF52743">
    <property type="entry name" value="Subtilisin-like"/>
    <property type="match status" value="1"/>
</dbReference>
<evidence type="ECO:0000256" key="15">
    <source>
        <dbReference type="SAM" id="SignalP"/>
    </source>
</evidence>
<dbReference type="PROSITE" id="PS00138">
    <property type="entry name" value="SUBTILASE_SER"/>
    <property type="match status" value="1"/>
</dbReference>
<evidence type="ECO:0000256" key="2">
    <source>
        <dbReference type="ARBA" id="ARBA00011073"/>
    </source>
</evidence>
<keyword evidence="8 11" id="KW-0720">Serine protease</keyword>
<dbReference type="InterPro" id="IPR000209">
    <property type="entry name" value="Peptidase_S8/S53_dom"/>
</dbReference>
<evidence type="ECO:0000256" key="4">
    <source>
        <dbReference type="ARBA" id="ARBA00022670"/>
    </source>
</evidence>
<dbReference type="InterPro" id="IPR023834">
    <property type="entry name" value="T7SS_pept_S8A_mycosin"/>
</dbReference>
<dbReference type="GO" id="GO:0008233">
    <property type="term" value="F:peptidase activity"/>
    <property type="evidence" value="ECO:0007669"/>
    <property type="project" value="UniProtKB-KW"/>
</dbReference>